<sequence>MSDERLVEWLKKDLHKSEHGPSDESLTELVNDAKRLIKLYLERPTRLRPSAVTRELNALARGFEKATKAAEKLGNQGLLMIVAMSEVNQDSGDLDMRPHILYLQRMAYLSRKAAEVSQQHSRSARDHKGGPTPTQELRELVSALMLTYQEVLGIRPIHTVDKISFLAERGFTGFVKEALRLYAPEGVVFEGRLIDKVVEEKLPIRDLKYFDPPLLP</sequence>
<protein>
    <submittedName>
        <fullName evidence="1">Uncharacterized protein</fullName>
    </submittedName>
</protein>
<reference evidence="1" key="1">
    <citation type="submission" date="2016-07" db="EMBL/GenBank/DDBJ databases">
        <title>Microvirga ossetica sp. nov. a new species of rhizobia isolated from root nodules of the legume species Vicia alpestris Steven originated from North Ossetia region in the Caucasus.</title>
        <authorList>
            <person name="Safronova V.I."/>
            <person name="Kuznetsova I.G."/>
            <person name="Sazanova A.L."/>
            <person name="Belimov A."/>
            <person name="Andronov E."/>
            <person name="Osledkin Y.S."/>
            <person name="Onishchuk O.P."/>
            <person name="Kurchak O.N."/>
            <person name="Shaposhnikov A.I."/>
            <person name="Willems A."/>
            <person name="Tikhonovich I.A."/>
        </authorList>
    </citation>
    <scope>NUCLEOTIDE SEQUENCE [LARGE SCALE GENOMIC DNA]</scope>
    <source>
        <strain evidence="1">V5/3M</strain>
    </source>
</reference>
<dbReference type="OrthoDB" id="9832017at2"/>
<dbReference type="EMBL" id="CP016616">
    <property type="protein sequence ID" value="ANY80489.1"/>
    <property type="molecule type" value="Genomic_DNA"/>
</dbReference>
<organism evidence="1">
    <name type="scientific">Microvirga ossetica</name>
    <dbReference type="NCBI Taxonomy" id="1882682"/>
    <lineage>
        <taxon>Bacteria</taxon>
        <taxon>Pseudomonadati</taxon>
        <taxon>Pseudomonadota</taxon>
        <taxon>Alphaproteobacteria</taxon>
        <taxon>Hyphomicrobiales</taxon>
        <taxon>Methylobacteriaceae</taxon>
        <taxon>Microvirga</taxon>
    </lineage>
</organism>
<name>A0A1B2EKM0_9HYPH</name>
<dbReference type="KEGG" id="moc:BB934_21485"/>
<dbReference type="AlphaFoldDB" id="A0A1B2EKM0"/>
<proteinExistence type="predicted"/>
<gene>
    <name evidence="1" type="ORF">BB934_21485</name>
</gene>
<dbReference type="RefSeq" id="WP_099511485.1">
    <property type="nucleotide sequence ID" value="NZ_CP016616.1"/>
</dbReference>
<evidence type="ECO:0000313" key="1">
    <source>
        <dbReference type="EMBL" id="ANY80489.1"/>
    </source>
</evidence>
<accession>A0A1B2EKM0</accession>